<dbReference type="OrthoDB" id="85233at2157"/>
<organism evidence="2 3">
    <name type="scientific">Thermococcus paralvinellae</name>
    <dbReference type="NCBI Taxonomy" id="582419"/>
    <lineage>
        <taxon>Archaea</taxon>
        <taxon>Methanobacteriati</taxon>
        <taxon>Methanobacteriota</taxon>
        <taxon>Thermococci</taxon>
        <taxon>Thermococcales</taxon>
        <taxon>Thermococcaceae</taxon>
        <taxon>Thermococcus</taxon>
    </lineage>
</organism>
<dbReference type="Proteomes" id="UP000019027">
    <property type="component" value="Chromosome"/>
</dbReference>
<protein>
    <recommendedName>
        <fullName evidence="1">KaiC-like domain-containing protein</fullName>
    </recommendedName>
</protein>
<dbReference type="Pfam" id="PF06745">
    <property type="entry name" value="ATPase"/>
    <property type="match status" value="1"/>
</dbReference>
<gene>
    <name evidence="2" type="ORF">TES1_1737</name>
</gene>
<dbReference type="KEGG" id="ths:TES1_1737"/>
<evidence type="ECO:0000313" key="3">
    <source>
        <dbReference type="Proteomes" id="UP000019027"/>
    </source>
</evidence>
<dbReference type="InterPro" id="IPR014774">
    <property type="entry name" value="KaiC-like_dom"/>
</dbReference>
<dbReference type="SUPFAM" id="SSF52540">
    <property type="entry name" value="P-loop containing nucleoside triphosphate hydrolases"/>
    <property type="match status" value="1"/>
</dbReference>
<proteinExistence type="predicted"/>
<evidence type="ECO:0000259" key="1">
    <source>
        <dbReference type="Pfam" id="PF06745"/>
    </source>
</evidence>
<feature type="domain" description="KaiC-like" evidence="1">
    <location>
        <begin position="6"/>
        <end position="144"/>
    </location>
</feature>
<reference evidence="2 3" key="1">
    <citation type="journal article" date="2014" name="Int. J. Syst. Evol. Microbiol.">
        <title>Thermococcus paralvinellae sp. nov. and Thermococcus cleftensis sp. nov. of hyperthermophilic heterotrophs from deep-sea hydrothermal vents.</title>
        <authorList>
            <person name="Hensley S.A."/>
            <person name="Jung J.H."/>
            <person name="Park C.S."/>
            <person name="Holden J.F."/>
        </authorList>
    </citation>
    <scope>NUCLEOTIDE SEQUENCE [LARGE SCALE GENOMIC DNA]</scope>
    <source>
        <strain evidence="2 3">ES1</strain>
    </source>
</reference>
<evidence type="ECO:0000313" key="2">
    <source>
        <dbReference type="EMBL" id="AHF81112.1"/>
    </source>
</evidence>
<accession>W0I8P4</accession>
<dbReference type="RefSeq" id="WP_042682108.1">
    <property type="nucleotide sequence ID" value="NZ_CP006965.1"/>
</dbReference>
<dbReference type="InterPro" id="IPR027417">
    <property type="entry name" value="P-loop_NTPase"/>
</dbReference>
<dbReference type="GeneID" id="24907934"/>
<dbReference type="AlphaFoldDB" id="W0I8P4"/>
<dbReference type="HOGENOM" id="CLU_096716_0_0_2"/>
<dbReference type="Gene3D" id="3.40.50.300">
    <property type="entry name" value="P-loop containing nucleotide triphosphate hydrolases"/>
    <property type="match status" value="1"/>
</dbReference>
<sequence length="248" mass="28008">MVSEVIKTGIREIDEALGGGLINRGTLLISYDKRSLGWVIAGRVLKNLMKYDAVGVIFNVTLPLSKLMLRAKYLGIDIDEEGEKGNLYIVDLFGSKHGILYDKQYVYQITDWHDETALPKLIRLSQEIFSRIPKNKLIVVIVVTLEGLYHEFGEEFMNNAIKAAFAGFEKGQLDGLNMVMISLLNREAVPDTINAWLYTINDQVIEFTSHLTPEGFEETILIPKSSIPGFKVKCYTTKIAEKEDINIF</sequence>
<name>W0I8P4_9EURY</name>
<keyword evidence="3" id="KW-1185">Reference proteome</keyword>
<dbReference type="EMBL" id="CP006965">
    <property type="protein sequence ID" value="AHF81112.1"/>
    <property type="molecule type" value="Genomic_DNA"/>
</dbReference>